<proteinExistence type="predicted"/>
<accession>A0ACB7XTE8</accession>
<evidence type="ECO:0000313" key="1">
    <source>
        <dbReference type="EMBL" id="KAH7844009.1"/>
    </source>
</evidence>
<dbReference type="EMBL" id="CM037151">
    <property type="protein sequence ID" value="KAH7844009.1"/>
    <property type="molecule type" value="Genomic_DNA"/>
</dbReference>
<comment type="caution">
    <text evidence="1">The sequence shown here is derived from an EMBL/GenBank/DDBJ whole genome shotgun (WGS) entry which is preliminary data.</text>
</comment>
<protein>
    <submittedName>
        <fullName evidence="1">Uncharacterized protein</fullName>
    </submittedName>
</protein>
<dbReference type="Proteomes" id="UP000828048">
    <property type="component" value="Chromosome 1"/>
</dbReference>
<reference evidence="1 2" key="1">
    <citation type="journal article" date="2021" name="Hortic Res">
        <title>High-quality reference genome and annotation aids understanding of berry development for evergreen blueberry (Vaccinium darrowii).</title>
        <authorList>
            <person name="Yu J."/>
            <person name="Hulse-Kemp A.M."/>
            <person name="Babiker E."/>
            <person name="Staton M."/>
        </authorList>
    </citation>
    <scope>NUCLEOTIDE SEQUENCE [LARGE SCALE GENOMIC DNA]</scope>
    <source>
        <strain evidence="2">cv. NJ 8807/NJ 8810</strain>
        <tissue evidence="1">Young leaf</tissue>
    </source>
</reference>
<name>A0ACB7XTE8_9ERIC</name>
<evidence type="ECO:0000313" key="2">
    <source>
        <dbReference type="Proteomes" id="UP000828048"/>
    </source>
</evidence>
<sequence length="140" mass="16516">MDDLLYRRRREAIDNNLHMEDDTLKNLRLLEIEQILNRNGRSLKDFPLMPMPSVRDAHFVINKLIREELEYDIASEHQMFDELFAELSVKYKDHSYLKERGILAPKSTDVDELNSIMLSMIPGESRTYLSADTLCPTEKW</sequence>
<keyword evidence="2" id="KW-1185">Reference proteome</keyword>
<gene>
    <name evidence="1" type="ORF">Vadar_023330</name>
</gene>
<organism evidence="1 2">
    <name type="scientific">Vaccinium darrowii</name>
    <dbReference type="NCBI Taxonomy" id="229202"/>
    <lineage>
        <taxon>Eukaryota</taxon>
        <taxon>Viridiplantae</taxon>
        <taxon>Streptophyta</taxon>
        <taxon>Embryophyta</taxon>
        <taxon>Tracheophyta</taxon>
        <taxon>Spermatophyta</taxon>
        <taxon>Magnoliopsida</taxon>
        <taxon>eudicotyledons</taxon>
        <taxon>Gunneridae</taxon>
        <taxon>Pentapetalae</taxon>
        <taxon>asterids</taxon>
        <taxon>Ericales</taxon>
        <taxon>Ericaceae</taxon>
        <taxon>Vaccinioideae</taxon>
        <taxon>Vaccinieae</taxon>
        <taxon>Vaccinium</taxon>
    </lineage>
</organism>